<accession>A0ABV7J4F2</accession>
<organism evidence="1 2">
    <name type="scientific">Marinicella sediminis</name>
    <dbReference type="NCBI Taxonomy" id="1792834"/>
    <lineage>
        <taxon>Bacteria</taxon>
        <taxon>Pseudomonadati</taxon>
        <taxon>Pseudomonadota</taxon>
        <taxon>Gammaproteobacteria</taxon>
        <taxon>Lysobacterales</taxon>
        <taxon>Marinicellaceae</taxon>
        <taxon>Marinicella</taxon>
    </lineage>
</organism>
<dbReference type="Proteomes" id="UP001595533">
    <property type="component" value="Unassembled WGS sequence"/>
</dbReference>
<comment type="caution">
    <text evidence="1">The sequence shown here is derived from an EMBL/GenBank/DDBJ whole genome shotgun (WGS) entry which is preliminary data.</text>
</comment>
<protein>
    <submittedName>
        <fullName evidence="1">DUF1820 family protein</fullName>
    </submittedName>
</protein>
<dbReference type="EMBL" id="JBHRTS010000001">
    <property type="protein sequence ID" value="MFC3192934.1"/>
    <property type="molecule type" value="Genomic_DNA"/>
</dbReference>
<reference evidence="2" key="1">
    <citation type="journal article" date="2019" name="Int. J. Syst. Evol. Microbiol.">
        <title>The Global Catalogue of Microorganisms (GCM) 10K type strain sequencing project: providing services to taxonomists for standard genome sequencing and annotation.</title>
        <authorList>
            <consortium name="The Broad Institute Genomics Platform"/>
            <consortium name="The Broad Institute Genome Sequencing Center for Infectious Disease"/>
            <person name="Wu L."/>
            <person name="Ma J."/>
        </authorList>
    </citation>
    <scope>NUCLEOTIDE SEQUENCE [LARGE SCALE GENOMIC DNA]</scope>
    <source>
        <strain evidence="2">KCTC 42953</strain>
    </source>
</reference>
<keyword evidence="2" id="KW-1185">Reference proteome</keyword>
<evidence type="ECO:0000313" key="1">
    <source>
        <dbReference type="EMBL" id="MFC3192934.1"/>
    </source>
</evidence>
<gene>
    <name evidence="1" type="ORF">ACFODZ_01645</name>
</gene>
<dbReference type="Pfam" id="PF08850">
    <property type="entry name" value="DUF1820"/>
    <property type="match status" value="1"/>
</dbReference>
<sequence length="108" mass="12544">MSKQPKLFRINYINQQQVYEIYARQISTDQLLGFMSITDIQFDHRDALVIDPVEEQLKSEFKDVEVLHVPIQQIIKVEQVSQKKSCKISALKTDNVITPMRKQPGPQS</sequence>
<dbReference type="InterPro" id="IPR014949">
    <property type="entry name" value="DUF1820"/>
</dbReference>
<evidence type="ECO:0000313" key="2">
    <source>
        <dbReference type="Proteomes" id="UP001595533"/>
    </source>
</evidence>
<proteinExistence type="predicted"/>
<name>A0ABV7J4F2_9GAMM</name>
<dbReference type="RefSeq" id="WP_077409598.1">
    <property type="nucleotide sequence ID" value="NZ_JBHRTS010000001.1"/>
</dbReference>